<dbReference type="InterPro" id="IPR036116">
    <property type="entry name" value="FN3_sf"/>
</dbReference>
<evidence type="ECO:0000313" key="5">
    <source>
        <dbReference type="Proteomes" id="UP000076420"/>
    </source>
</evidence>
<evidence type="ECO:0000256" key="1">
    <source>
        <dbReference type="SAM" id="MobiDB-lite"/>
    </source>
</evidence>
<dbReference type="KEGG" id="bgt:106059238"/>
<dbReference type="EnsemblMetazoa" id="BGLB021609-RB">
    <property type="protein sequence ID" value="BGLB021609-PB"/>
    <property type="gene ID" value="BGLB021609"/>
</dbReference>
<evidence type="ECO:0000256" key="3">
    <source>
        <dbReference type="SAM" id="SignalP"/>
    </source>
</evidence>
<feature type="compositionally biased region" description="Low complexity" evidence="1">
    <location>
        <begin position="864"/>
        <end position="873"/>
    </location>
</feature>
<feature type="compositionally biased region" description="Basic and acidic residues" evidence="1">
    <location>
        <begin position="803"/>
        <end position="812"/>
    </location>
</feature>
<dbReference type="CDD" id="cd00063">
    <property type="entry name" value="FN3"/>
    <property type="match status" value="1"/>
</dbReference>
<dbReference type="InterPro" id="IPR003961">
    <property type="entry name" value="FN3_dom"/>
</dbReference>
<feature type="signal peptide" evidence="3">
    <location>
        <begin position="1"/>
        <end position="24"/>
    </location>
</feature>
<dbReference type="EnsemblMetazoa" id="BGLB021609-RA">
    <property type="protein sequence ID" value="BGLB021609-PA"/>
    <property type="gene ID" value="BGLB021609"/>
</dbReference>
<dbReference type="OrthoDB" id="10291455at2759"/>
<feature type="compositionally biased region" description="Low complexity" evidence="1">
    <location>
        <begin position="896"/>
        <end position="939"/>
    </location>
</feature>
<evidence type="ECO:0000313" key="4">
    <source>
        <dbReference type="EnsemblMetazoa" id="BGLB021609-PB"/>
    </source>
</evidence>
<feature type="region of interest" description="Disordered" evidence="1">
    <location>
        <begin position="850"/>
        <end position="955"/>
    </location>
</feature>
<feature type="transmembrane region" description="Helical" evidence="2">
    <location>
        <begin position="740"/>
        <end position="764"/>
    </location>
</feature>
<dbReference type="VEuPathDB" id="VectorBase:BGLAX_028787"/>
<feature type="chain" id="PRO_5014284986" description="Fibronectin type-III domain-containing protein" evidence="3">
    <location>
        <begin position="25"/>
        <end position="955"/>
    </location>
</feature>
<evidence type="ECO:0008006" key="6">
    <source>
        <dbReference type="Google" id="ProtNLM"/>
    </source>
</evidence>
<name>A0A2C9KNB3_BIOGL</name>
<reference evidence="4" key="1">
    <citation type="submission" date="2020-05" db="UniProtKB">
        <authorList>
            <consortium name="EnsemblMetazoa"/>
        </authorList>
    </citation>
    <scope>IDENTIFICATION</scope>
    <source>
        <strain evidence="4">BB02</strain>
    </source>
</reference>
<gene>
    <name evidence="4" type="primary">106059238</name>
</gene>
<keyword evidence="2" id="KW-1133">Transmembrane helix</keyword>
<dbReference type="SUPFAM" id="SSF49265">
    <property type="entry name" value="Fibronectin type III"/>
    <property type="match status" value="1"/>
</dbReference>
<dbReference type="Gene3D" id="2.60.40.10">
    <property type="entry name" value="Immunoglobulins"/>
    <property type="match status" value="1"/>
</dbReference>
<dbReference type="RefSeq" id="XP_013072258.2">
    <property type="nucleotide sequence ID" value="XM_013216804.2"/>
</dbReference>
<organism evidence="4 5">
    <name type="scientific">Biomphalaria glabrata</name>
    <name type="common">Bloodfluke planorb</name>
    <name type="synonym">Freshwater snail</name>
    <dbReference type="NCBI Taxonomy" id="6526"/>
    <lineage>
        <taxon>Eukaryota</taxon>
        <taxon>Metazoa</taxon>
        <taxon>Spiralia</taxon>
        <taxon>Lophotrochozoa</taxon>
        <taxon>Mollusca</taxon>
        <taxon>Gastropoda</taxon>
        <taxon>Heterobranchia</taxon>
        <taxon>Euthyneura</taxon>
        <taxon>Panpulmonata</taxon>
        <taxon>Hygrophila</taxon>
        <taxon>Lymnaeoidea</taxon>
        <taxon>Planorbidae</taxon>
        <taxon>Biomphalaria</taxon>
    </lineage>
</organism>
<feature type="compositionally biased region" description="Basic and acidic residues" evidence="1">
    <location>
        <begin position="850"/>
        <end position="863"/>
    </location>
</feature>
<keyword evidence="2" id="KW-0472">Membrane</keyword>
<dbReference type="EnsemblMetazoa" id="BGLB021609-RC">
    <property type="protein sequence ID" value="BGLB021609-PC"/>
    <property type="gene ID" value="BGLB021609"/>
</dbReference>
<proteinExistence type="predicted"/>
<keyword evidence="2" id="KW-0812">Transmembrane</keyword>
<protein>
    <recommendedName>
        <fullName evidence="6">Fibronectin type-III domain-containing protein</fullName>
    </recommendedName>
</protein>
<dbReference type="Proteomes" id="UP000076420">
    <property type="component" value="Unassembled WGS sequence"/>
</dbReference>
<dbReference type="VEuPathDB" id="VectorBase:BGLB021609"/>
<evidence type="ECO:0000256" key="2">
    <source>
        <dbReference type="SAM" id="Phobius"/>
    </source>
</evidence>
<feature type="region of interest" description="Disordered" evidence="1">
    <location>
        <begin position="791"/>
        <end position="822"/>
    </location>
</feature>
<dbReference type="InterPro" id="IPR013783">
    <property type="entry name" value="Ig-like_fold"/>
</dbReference>
<keyword evidence="3" id="KW-0732">Signal</keyword>
<sequence>MRFLIYLILFYKLNVGIFLADIHACPESNSSSFGSDNIFVRKGDPLKLCCSLTIDACNRTNTSDPLILKPKRARENHQTPSVSNVQLDPCNAVFETNSSDFSDGGTYICYKNSLRYPPLMRADVFVLASPSKPKDISVKYFERNSSLTIHFNPGRPSKHWLEDGFEVKLQNKIFSSLICLDPCKSNRSVSNFCTCDYKLHEEVLQLSQNVTVSVFRPSLDLKITSSQSRISFYPYEHVCPNPVSHLSFANVSSSDATILFQPSEITKRNIRKMDYHKQPLGFKILLNNSEELKRRFSLKLEFKKTVYKFSDRINQNVAVIFQDLSPYTKYTASVFSFAGGGESESQVVHFTTNASVPLLPPEIHSFSFSRTPFPTGADNCLYVSWKPLAEELQGEENLRYLYQIIPAESVSHKRFFPENSSVNYINVRLSNDSHIVRIWSENKVGRSDNYSEIIIPEYQEDFVNFYVDLEKDIATVYVFLSENYQAEALAVHWCVSQKSELCKTQDICKGLLRTPHIKNLNGEKVLTFKVSLKASCKKLNYSKVKSVPYKDFEHEGDDTSETRTALAQIVSTEYRYSYSDIQDEVFEPCQGNEAEAEDKNIGAPKSFFVSLKQNDRWMGMTPASCYYHTTAKTVDIKVTQSYNKDRKTVLTIEQRCDTQSDSLTSQQFLIKKFEIYHPVNSSCASKGKLLMQIKNNFLVSATYEPPSGLLQVCIVAIGNYTQYSILYDIEIDEVISETDISMVIGVVVSVVVLVFLAIPCSIYYRKCRRSRRRFSDFKELRACEDTLGNTHSSELKPLSEPNYSKKDSDSDSGRSSCDEPLEPCIANKQSSEKPECGDSGLSQLDFVGKHDSKSERYSHHDSTDSGSNGNNTKNKSERMSFGVDSGRISSVEESDNLSSGSSSEGNSTSASSETSLTSDNGSNENMEDSSSSSRDPLNEGSNYAPGNFSFHPPSC</sequence>
<accession>A0A2C9KNB3</accession>
<dbReference type="AlphaFoldDB" id="A0A2C9KNB3"/>